<dbReference type="EMBL" id="JRTT01000012">
    <property type="protein sequence ID" value="KHD77199.1"/>
    <property type="molecule type" value="Genomic_DNA"/>
</dbReference>
<dbReference type="AlphaFoldDB" id="A0A0A6URW2"/>
<sequence>MIGPLGLDRTLTSREEINRCLWDTLDETTGRWGIKVARAEVTAIEPPPCVHDSDGEADARRT</sequence>
<organism evidence="1 2">
    <name type="scientific">Actinoplanes utahensis</name>
    <dbReference type="NCBI Taxonomy" id="1869"/>
    <lineage>
        <taxon>Bacteria</taxon>
        <taxon>Bacillati</taxon>
        <taxon>Actinomycetota</taxon>
        <taxon>Actinomycetes</taxon>
        <taxon>Micromonosporales</taxon>
        <taxon>Micromonosporaceae</taxon>
        <taxon>Actinoplanes</taxon>
    </lineage>
</organism>
<evidence type="ECO:0000313" key="2">
    <source>
        <dbReference type="Proteomes" id="UP000054537"/>
    </source>
</evidence>
<dbReference type="STRING" id="1869.MB27_12170"/>
<keyword evidence="2" id="KW-1185">Reference proteome</keyword>
<dbReference type="SUPFAM" id="SSF117892">
    <property type="entry name" value="Band 7/SPFH domain"/>
    <property type="match status" value="1"/>
</dbReference>
<name>A0A0A6URW2_ACTUT</name>
<dbReference type="eggNOG" id="COG0330">
    <property type="taxonomic scope" value="Bacteria"/>
</dbReference>
<protein>
    <submittedName>
        <fullName evidence="1">Uncharacterized protein</fullName>
    </submittedName>
</protein>
<dbReference type="Gene3D" id="3.30.479.30">
    <property type="entry name" value="Band 7 domain"/>
    <property type="match status" value="1"/>
</dbReference>
<dbReference type="InterPro" id="IPR036013">
    <property type="entry name" value="Band_7/SPFH_dom_sf"/>
</dbReference>
<reference evidence="1 2" key="1">
    <citation type="submission" date="2014-10" db="EMBL/GenBank/DDBJ databases">
        <title>Draft genome sequence of Actinoplanes utahensis NRRL 12052.</title>
        <authorList>
            <person name="Velasco-Bucheli B."/>
            <person name="del Cerro C."/>
            <person name="Hormigo D."/>
            <person name="Garcia J.L."/>
            <person name="Acebal C."/>
            <person name="Arroyo M."/>
            <person name="de la Mata I."/>
        </authorList>
    </citation>
    <scope>NUCLEOTIDE SEQUENCE [LARGE SCALE GENOMIC DNA]</scope>
    <source>
        <strain evidence="1 2">NRRL 12052</strain>
    </source>
</reference>
<dbReference type="Proteomes" id="UP000054537">
    <property type="component" value="Unassembled WGS sequence"/>
</dbReference>
<evidence type="ECO:0000313" key="1">
    <source>
        <dbReference type="EMBL" id="KHD77199.1"/>
    </source>
</evidence>
<comment type="caution">
    <text evidence="1">The sequence shown here is derived from an EMBL/GenBank/DDBJ whole genome shotgun (WGS) entry which is preliminary data.</text>
</comment>
<gene>
    <name evidence="1" type="ORF">MB27_12170</name>
</gene>
<proteinExistence type="predicted"/>
<accession>A0A0A6URW2</accession>